<dbReference type="GO" id="GO:0005829">
    <property type="term" value="C:cytosol"/>
    <property type="evidence" value="ECO:0007669"/>
    <property type="project" value="TreeGrafter"/>
</dbReference>
<dbReference type="Gene3D" id="1.20.1090.10">
    <property type="entry name" value="Dehydroquinate synthase-like - alpha domain"/>
    <property type="match status" value="1"/>
</dbReference>
<evidence type="ECO:0000313" key="5">
    <source>
        <dbReference type="Proteomes" id="UP000591941"/>
    </source>
</evidence>
<proteinExistence type="predicted"/>
<keyword evidence="1" id="KW-0560">Oxidoreductase</keyword>
<dbReference type="AlphaFoldDB" id="A0A841R2U0"/>
<dbReference type="GO" id="GO:1990362">
    <property type="term" value="F:butanol dehydrogenase (NAD+) activity"/>
    <property type="evidence" value="ECO:0007669"/>
    <property type="project" value="InterPro"/>
</dbReference>
<name>A0A841R2U0_9FIRM</name>
<accession>A0A841R2U0</accession>
<dbReference type="OrthoDB" id="9801156at2"/>
<dbReference type="CDD" id="cd08187">
    <property type="entry name" value="BDH"/>
    <property type="match status" value="1"/>
</dbReference>
<evidence type="ECO:0000256" key="1">
    <source>
        <dbReference type="ARBA" id="ARBA00023002"/>
    </source>
</evidence>
<evidence type="ECO:0000259" key="3">
    <source>
        <dbReference type="Pfam" id="PF25137"/>
    </source>
</evidence>
<comment type="caution">
    <text evidence="4">The sequence shown here is derived from an EMBL/GenBank/DDBJ whole genome shotgun (WGS) entry which is preliminary data.</text>
</comment>
<reference evidence="4 5" key="1">
    <citation type="submission" date="2020-08" db="EMBL/GenBank/DDBJ databases">
        <title>Genomic Encyclopedia of Type Strains, Phase IV (KMG-IV): sequencing the most valuable type-strain genomes for metagenomic binning, comparative biology and taxonomic classification.</title>
        <authorList>
            <person name="Goeker M."/>
        </authorList>
    </citation>
    <scope>NUCLEOTIDE SEQUENCE [LARGE SCALE GENOMIC DNA]</scope>
    <source>
        <strain evidence="4 5">DSM 21255</strain>
    </source>
</reference>
<dbReference type="Pfam" id="PF25137">
    <property type="entry name" value="ADH_Fe_C"/>
    <property type="match status" value="1"/>
</dbReference>
<feature type="domain" description="Fe-containing alcohol dehydrogenase-like C-terminal" evidence="3">
    <location>
        <begin position="196"/>
        <end position="391"/>
    </location>
</feature>
<dbReference type="Proteomes" id="UP000591941">
    <property type="component" value="Unassembled WGS sequence"/>
</dbReference>
<dbReference type="PANTHER" id="PTHR43633">
    <property type="entry name" value="ALCOHOL DEHYDROGENASE YQHD"/>
    <property type="match status" value="1"/>
</dbReference>
<dbReference type="RefSeq" id="WP_159822498.1">
    <property type="nucleotide sequence ID" value="NZ_CABWNB010000002.1"/>
</dbReference>
<keyword evidence="5" id="KW-1185">Reference proteome</keyword>
<sequence>MKNFTYHVPTKVVFGSDREREVGQLLRKEGAHKVLIIHGRQCSQCHGLLERVQVSLDEAGILYNDIGGVYPPPIRRKANEGIALGRIEDVDFILALGGPAVVNLAKVIAIGIVNDGDIWDYFTRERVAEEVLPVGVISTTMAGSGEMSAVTHLTNKVQRVSRIINVVGARPRFAIMNPMLTYPLSKAELYSGISEIMIMTMEHYFTHNSTMELTDNICEALLRVLIRNSQTILTEMNNYDARANVMWASALAHNDLTGSGNGEADITVHELQKELLGLYNISSGVGMAAVWCAWARYVYTADVHRFYRYGRTVWNIERDFGTQEEIALEGIRFTEEFFAQIDMLGPVASQEVRDIEFNLEELTDRAMAGRPQLGSFKVLTRDEVQRIYADAVEYLKNYQPVSSSTPTASPMTEQE</sequence>
<dbReference type="InterPro" id="IPR044731">
    <property type="entry name" value="BDH-like"/>
</dbReference>
<dbReference type="InterPro" id="IPR001670">
    <property type="entry name" value="ADH_Fe/GldA"/>
</dbReference>
<dbReference type="Gene3D" id="3.40.50.1970">
    <property type="match status" value="1"/>
</dbReference>
<dbReference type="EMBL" id="JACHHI010000006">
    <property type="protein sequence ID" value="MBB6478205.1"/>
    <property type="molecule type" value="Genomic_DNA"/>
</dbReference>
<dbReference type="SUPFAM" id="SSF56796">
    <property type="entry name" value="Dehydroquinate synthase-like"/>
    <property type="match status" value="1"/>
</dbReference>
<evidence type="ECO:0000313" key="4">
    <source>
        <dbReference type="EMBL" id="MBB6478205.1"/>
    </source>
</evidence>
<dbReference type="GeneID" id="93486530"/>
<dbReference type="GO" id="GO:0008106">
    <property type="term" value="F:alcohol dehydrogenase (NADP+) activity"/>
    <property type="evidence" value="ECO:0007669"/>
    <property type="project" value="TreeGrafter"/>
</dbReference>
<dbReference type="GO" id="GO:1990002">
    <property type="term" value="F:methylglyoxal reductase (NADPH) (acetol producing) activity"/>
    <property type="evidence" value="ECO:0007669"/>
    <property type="project" value="TreeGrafter"/>
</dbReference>
<feature type="domain" description="Alcohol dehydrogenase iron-type/glycerol dehydrogenase GldA" evidence="2">
    <location>
        <begin position="9"/>
        <end position="178"/>
    </location>
</feature>
<dbReference type="GO" id="GO:0046872">
    <property type="term" value="F:metal ion binding"/>
    <property type="evidence" value="ECO:0007669"/>
    <property type="project" value="InterPro"/>
</dbReference>
<dbReference type="PANTHER" id="PTHR43633:SF1">
    <property type="entry name" value="ALCOHOL DEHYDROGENASE YQHD"/>
    <property type="match status" value="1"/>
</dbReference>
<evidence type="ECO:0008006" key="6">
    <source>
        <dbReference type="Google" id="ProtNLM"/>
    </source>
</evidence>
<protein>
    <recommendedName>
        <fullName evidence="6">NADH-dependent alcohol dehydrogenase</fullName>
    </recommendedName>
</protein>
<dbReference type="Pfam" id="PF00465">
    <property type="entry name" value="Fe-ADH"/>
    <property type="match status" value="1"/>
</dbReference>
<evidence type="ECO:0000259" key="2">
    <source>
        <dbReference type="Pfam" id="PF00465"/>
    </source>
</evidence>
<dbReference type="InterPro" id="IPR056798">
    <property type="entry name" value="ADH_Fe_C"/>
</dbReference>
<organism evidence="4 5">
    <name type="scientific">Negativicoccus succinicivorans</name>
    <dbReference type="NCBI Taxonomy" id="620903"/>
    <lineage>
        <taxon>Bacteria</taxon>
        <taxon>Bacillati</taxon>
        <taxon>Bacillota</taxon>
        <taxon>Negativicutes</taxon>
        <taxon>Veillonellales</taxon>
        <taxon>Veillonellaceae</taxon>
        <taxon>Negativicoccus</taxon>
    </lineage>
</organism>
<gene>
    <name evidence="4" type="ORF">HNR45_001275</name>
</gene>